<keyword evidence="5" id="KW-1185">Reference proteome</keyword>
<protein>
    <submittedName>
        <fullName evidence="3">Uncharacterized protein</fullName>
    </submittedName>
</protein>
<dbReference type="EMBL" id="JACEUX010000001">
    <property type="protein sequence ID" value="MBA5246085.1"/>
    <property type="molecule type" value="Genomic_DNA"/>
</dbReference>
<name>A0A7D7QKQ6_9FLAO</name>
<feature type="transmembrane region" description="Helical" evidence="1">
    <location>
        <begin position="12"/>
        <end position="33"/>
    </location>
</feature>
<keyword evidence="1" id="KW-0812">Transmembrane</keyword>
<dbReference type="KEGG" id="cbau:H1R16_00485"/>
<dbReference type="EMBL" id="CP059472">
    <property type="protein sequence ID" value="QMS98525.1"/>
    <property type="molecule type" value="Genomic_DNA"/>
</dbReference>
<evidence type="ECO:0000313" key="5">
    <source>
        <dbReference type="Proteomes" id="UP000539710"/>
    </source>
</evidence>
<reference evidence="5" key="2">
    <citation type="submission" date="2020-07" db="EMBL/GenBank/DDBJ databases">
        <title>Flavobacterium sp. xlx-214.</title>
        <authorList>
            <person name="Yang C."/>
        </authorList>
    </citation>
    <scope>NUCLEOTIDE SEQUENCE [LARGE SCALE GENOMIC DNA]</scope>
    <source>
        <strain evidence="5">CX-624</strain>
    </source>
</reference>
<dbReference type="Proteomes" id="UP000539710">
    <property type="component" value="Unassembled WGS sequence"/>
</dbReference>
<sequence length="50" mass="5442">MTTQKNTPPKGVLIAVGTIALLIILYFILAAIFPEIFESLSQAEIQPVNN</sequence>
<evidence type="ECO:0000313" key="2">
    <source>
        <dbReference type="EMBL" id="MBA5246085.1"/>
    </source>
</evidence>
<evidence type="ECO:0000313" key="3">
    <source>
        <dbReference type="EMBL" id="QMS98525.1"/>
    </source>
</evidence>
<evidence type="ECO:0000313" key="4">
    <source>
        <dbReference type="Proteomes" id="UP000515349"/>
    </source>
</evidence>
<keyword evidence="1" id="KW-0472">Membrane</keyword>
<dbReference type="Proteomes" id="UP000515349">
    <property type="component" value="Chromosome"/>
</dbReference>
<proteinExistence type="predicted"/>
<reference evidence="3 4" key="1">
    <citation type="submission" date="2020-07" db="EMBL/GenBank/DDBJ databases">
        <title>Chryseobacterium sp.cx-624.</title>
        <authorList>
            <person name="Yang C."/>
        </authorList>
    </citation>
    <scope>NUCLEOTIDE SEQUENCE [LARGE SCALE GENOMIC DNA]</scope>
    <source>
        <strain evidence="3">Cx-624</strain>
        <strain evidence="4">cx-624</strain>
    </source>
</reference>
<keyword evidence="1" id="KW-1133">Transmembrane helix</keyword>
<reference evidence="2" key="3">
    <citation type="submission" date="2020-07" db="EMBL/GenBank/DDBJ databases">
        <authorList>
            <person name="Yang C."/>
        </authorList>
    </citation>
    <scope>NUCLEOTIDE SEQUENCE</scope>
    <source>
        <strain evidence="2">Cx-624</strain>
    </source>
</reference>
<organism evidence="3 4">
    <name type="scientific">Marnyiella aurantia</name>
    <dbReference type="NCBI Taxonomy" id="2758037"/>
    <lineage>
        <taxon>Bacteria</taxon>
        <taxon>Pseudomonadati</taxon>
        <taxon>Bacteroidota</taxon>
        <taxon>Flavobacteriia</taxon>
        <taxon>Flavobacteriales</taxon>
        <taxon>Weeksellaceae</taxon>
        <taxon>Marnyiella</taxon>
    </lineage>
</organism>
<evidence type="ECO:0000256" key="1">
    <source>
        <dbReference type="SAM" id="Phobius"/>
    </source>
</evidence>
<gene>
    <name evidence="3" type="ORF">H1R16_00485</name>
    <name evidence="2" type="ORF">H2507_02785</name>
</gene>
<dbReference type="AlphaFoldDB" id="A0A7D7QKQ6"/>
<accession>A0A7D7QKQ6</accession>
<dbReference type="RefSeq" id="WP_181886187.1">
    <property type="nucleotide sequence ID" value="NZ_CP059472.1"/>
</dbReference>